<protein>
    <submittedName>
        <fullName evidence="1">Uncharacterized protein</fullName>
    </submittedName>
</protein>
<organism evidence="1 2">
    <name type="scientific">Neophaeococcomyces mojaviensis</name>
    <dbReference type="NCBI Taxonomy" id="3383035"/>
    <lineage>
        <taxon>Eukaryota</taxon>
        <taxon>Fungi</taxon>
        <taxon>Dikarya</taxon>
        <taxon>Ascomycota</taxon>
        <taxon>Pezizomycotina</taxon>
        <taxon>Eurotiomycetes</taxon>
        <taxon>Chaetothyriomycetidae</taxon>
        <taxon>Chaetothyriales</taxon>
        <taxon>Chaetothyriales incertae sedis</taxon>
        <taxon>Neophaeococcomyces</taxon>
    </lineage>
</organism>
<dbReference type="Proteomes" id="UP001172386">
    <property type="component" value="Unassembled WGS sequence"/>
</dbReference>
<evidence type="ECO:0000313" key="1">
    <source>
        <dbReference type="EMBL" id="KAJ9649911.1"/>
    </source>
</evidence>
<evidence type="ECO:0000313" key="2">
    <source>
        <dbReference type="Proteomes" id="UP001172386"/>
    </source>
</evidence>
<comment type="caution">
    <text evidence="1">The sequence shown here is derived from an EMBL/GenBank/DDBJ whole genome shotgun (WGS) entry which is preliminary data.</text>
</comment>
<dbReference type="EMBL" id="JAPDRQ010000416">
    <property type="protein sequence ID" value="KAJ9649911.1"/>
    <property type="molecule type" value="Genomic_DNA"/>
</dbReference>
<proteinExistence type="predicted"/>
<sequence length="944" mass="103611">MLELDTSNTRMSRYDAFKGYHSAPTTIKEIKPQKRQSRHAYKPAALKLPSLVLFFSIFAVCIGMIEWLLLEASDPKSATAAAASRSLQRRETCAKNEEYKSQLSSIESEYSGLCSQFSKSYAPSSANLSSPLQASFNQWNLQMESLMSTKSTVSYSSKSCQSLTSTPLPLTVVATAGCGSSTSLFTTTECIIFSGSLTLEGSSISTAWFTKGACSITSASQLLITSQSSTSVSSTPTMIVTSLVASSSQLLIATPKSTTSTKQVSTTPARSSTEPTVPSSTMGTLPTVTLVASITKSSSTARMSTIPSSVPSQSSAIGPDDPAVVTTTSSSYSAGRSTSFEYTTVTEYTSFVPTTDENGAATSVLAVVEQTILLSSSPAPSSTENSAGSTYTSSSSTSTSTGILGISSKELWVDSTFTTWTYFAALYLAPILAVAIKALYEVVIASLKMVEPFQRMAHPAGATATYSILAQYLSSSISLDAFRAMAYGHLLPFWSTLMYALVEVGAPVASAAMNVRSRSTCLVDGTERKCDPVWVVNIVIVRCVEAILALCLLLILFLIFSTWRYYIPVASNPSSIISLATLLNHDSLLHELQRIDPDASDEVFQAALERHLFWLDDHEHLLTHHQHYGIIGYRYSEYRRGMPHIFDRFRHSRDSLVVDYVPVTDPAQQQTRSSSLSIRTQKRLFPTIGRKLVVCSADILQLLTTLALLALVLAYTFDPRVDSFNNFFNSQKILPKIIFVGLATVVDAQMKRLERNIRITEPYRRLSLGDAIPQTTILMPLNGTCWSNLPRCIFYVLRYPGQHMEWQTVVSIAASLGDLNIIAVAGLLFNEAQTTEAFQICAYVAIAFTAAMLIVSLLSVLWWRRVSVIKEMPRRPDTIGAVLSYLCGSMMVRDWTIGMEMEKMSEKARDRFIVNSNRSFCFGKMVGVDDRIRWCVDFERDEER</sequence>
<reference evidence="1" key="1">
    <citation type="submission" date="2022-10" db="EMBL/GenBank/DDBJ databases">
        <title>Culturing micro-colonial fungi from biological soil crusts in the Mojave desert and describing Neophaeococcomyces mojavensis, and introducing the new genera and species Taxawa tesnikishii.</title>
        <authorList>
            <person name="Kurbessoian T."/>
            <person name="Stajich J.E."/>
        </authorList>
    </citation>
    <scope>NUCLEOTIDE SEQUENCE</scope>
    <source>
        <strain evidence="1">JES_112</strain>
    </source>
</reference>
<name>A0ACC2ZR19_9EURO</name>
<accession>A0ACC2ZR19</accession>
<keyword evidence="2" id="KW-1185">Reference proteome</keyword>
<gene>
    <name evidence="1" type="ORF">H2198_010768</name>
</gene>